<evidence type="ECO:0000256" key="1">
    <source>
        <dbReference type="SAM" id="Phobius"/>
    </source>
</evidence>
<dbReference type="Proteomes" id="UP001595858">
    <property type="component" value="Unassembled WGS sequence"/>
</dbReference>
<name>A0ABV9SIP8_9ACTN</name>
<dbReference type="RefSeq" id="WP_344139934.1">
    <property type="nucleotide sequence ID" value="NZ_BAAAQI010000001.1"/>
</dbReference>
<sequence>MDKADDGNSPRRRWRGWAVKIGVSVVLTLLAFIRFLLSLFEQQ</sequence>
<dbReference type="EMBL" id="JBHSIY010000006">
    <property type="protein sequence ID" value="MFC4866345.1"/>
    <property type="molecule type" value="Genomic_DNA"/>
</dbReference>
<protein>
    <submittedName>
        <fullName evidence="2">Uncharacterized protein</fullName>
    </submittedName>
</protein>
<proteinExistence type="predicted"/>
<keyword evidence="1" id="KW-1133">Transmembrane helix</keyword>
<keyword evidence="3" id="KW-1185">Reference proteome</keyword>
<organism evidence="2 3">
    <name type="scientific">Streptomonospora arabica</name>
    <dbReference type="NCBI Taxonomy" id="412417"/>
    <lineage>
        <taxon>Bacteria</taxon>
        <taxon>Bacillati</taxon>
        <taxon>Actinomycetota</taxon>
        <taxon>Actinomycetes</taxon>
        <taxon>Streptosporangiales</taxon>
        <taxon>Nocardiopsidaceae</taxon>
        <taxon>Streptomonospora</taxon>
    </lineage>
</organism>
<reference evidence="3" key="1">
    <citation type="journal article" date="2019" name="Int. J. Syst. Evol. Microbiol.">
        <title>The Global Catalogue of Microorganisms (GCM) 10K type strain sequencing project: providing services to taxonomists for standard genome sequencing and annotation.</title>
        <authorList>
            <consortium name="The Broad Institute Genomics Platform"/>
            <consortium name="The Broad Institute Genome Sequencing Center for Infectious Disease"/>
            <person name="Wu L."/>
            <person name="Ma J."/>
        </authorList>
    </citation>
    <scope>NUCLEOTIDE SEQUENCE [LARGE SCALE GENOMIC DNA]</scope>
    <source>
        <strain evidence="3">CGMCC 4.7304</strain>
    </source>
</reference>
<keyword evidence="1" id="KW-0812">Transmembrane</keyword>
<evidence type="ECO:0000313" key="2">
    <source>
        <dbReference type="EMBL" id="MFC4866345.1"/>
    </source>
</evidence>
<gene>
    <name evidence="2" type="ORF">ACFPCZ_06855</name>
</gene>
<accession>A0ABV9SIP8</accession>
<feature type="transmembrane region" description="Helical" evidence="1">
    <location>
        <begin position="21"/>
        <end position="40"/>
    </location>
</feature>
<comment type="caution">
    <text evidence="2">The sequence shown here is derived from an EMBL/GenBank/DDBJ whole genome shotgun (WGS) entry which is preliminary data.</text>
</comment>
<evidence type="ECO:0000313" key="3">
    <source>
        <dbReference type="Proteomes" id="UP001595858"/>
    </source>
</evidence>
<keyword evidence="1" id="KW-0472">Membrane</keyword>